<dbReference type="PROSITE" id="PS51257">
    <property type="entry name" value="PROKAR_LIPOPROTEIN"/>
    <property type="match status" value="1"/>
</dbReference>
<evidence type="ECO:0000313" key="2">
    <source>
        <dbReference type="Proteomes" id="UP000247746"/>
    </source>
</evidence>
<dbReference type="OrthoDB" id="9937808at2"/>
<accession>A0A2V4UYE7</accession>
<comment type="caution">
    <text evidence="1">The sequence shown here is derived from an EMBL/GenBank/DDBJ whole genome shotgun (WGS) entry which is preliminary data.</text>
</comment>
<protein>
    <recommendedName>
        <fullName evidence="3">Lipoprotein</fullName>
    </recommendedName>
</protein>
<evidence type="ECO:0008006" key="3">
    <source>
        <dbReference type="Google" id="ProtNLM"/>
    </source>
</evidence>
<organism evidence="1 2">
    <name type="scientific">Psychrobacter fozii</name>
    <dbReference type="NCBI Taxonomy" id="198480"/>
    <lineage>
        <taxon>Bacteria</taxon>
        <taxon>Pseudomonadati</taxon>
        <taxon>Pseudomonadota</taxon>
        <taxon>Gammaproteobacteria</taxon>
        <taxon>Moraxellales</taxon>
        <taxon>Moraxellaceae</taxon>
        <taxon>Psychrobacter</taxon>
    </lineage>
</organism>
<evidence type="ECO:0000313" key="1">
    <source>
        <dbReference type="EMBL" id="PYE38541.1"/>
    </source>
</evidence>
<name>A0A2V4UYE7_9GAMM</name>
<dbReference type="AlphaFoldDB" id="A0A2V4UYE7"/>
<keyword evidence="2" id="KW-1185">Reference proteome</keyword>
<gene>
    <name evidence="1" type="ORF">DFP82_107166</name>
</gene>
<dbReference type="RefSeq" id="WP_110923683.1">
    <property type="nucleotide sequence ID" value="NZ_QJSU01000007.1"/>
</dbReference>
<sequence length="201" mass="22545">MIDKYVFIFAMSFLICSCSTGINTPNAEASDSNIKIEKYSDANIREIEIGKAFSLDQIKSMTTFDGEFKKMSDVECGGFFTEEEIGESGEEAIYQYGNMEVDITDNQGAIMKIVGIPDGLRIKYNELLIDNNFNPKSLSLEKFEVYKNKATVSDNTVGIESTGIKTAYDIMYSVREKTSDNLLYLSFLDNKLVAIRVLVQC</sequence>
<dbReference type="Proteomes" id="UP000247746">
    <property type="component" value="Unassembled WGS sequence"/>
</dbReference>
<reference evidence="1 2" key="1">
    <citation type="submission" date="2018-06" db="EMBL/GenBank/DDBJ databases">
        <title>Genomic Encyclopedia of Type Strains, Phase III (KMG-III): the genomes of soil and plant-associated and newly described type strains.</title>
        <authorList>
            <person name="Whitman W."/>
        </authorList>
    </citation>
    <scope>NUCLEOTIDE SEQUENCE [LARGE SCALE GENOMIC DNA]</scope>
    <source>
        <strain evidence="1 2">CECT 5889</strain>
    </source>
</reference>
<proteinExistence type="predicted"/>
<dbReference type="EMBL" id="QJSU01000007">
    <property type="protein sequence ID" value="PYE38541.1"/>
    <property type="molecule type" value="Genomic_DNA"/>
</dbReference>